<dbReference type="Pfam" id="PF01119">
    <property type="entry name" value="DNA_mis_repair"/>
    <property type="match status" value="1"/>
</dbReference>
<keyword evidence="9" id="KW-1185">Reference proteome</keyword>
<dbReference type="PROSITE" id="PS00058">
    <property type="entry name" value="DNA_MISMATCH_REPAIR_1"/>
    <property type="match status" value="1"/>
</dbReference>
<dbReference type="GeneID" id="31015691"/>
<dbReference type="InterPro" id="IPR002099">
    <property type="entry name" value="MutL/Mlh/PMS"/>
</dbReference>
<dbReference type="Pfam" id="PF13589">
    <property type="entry name" value="HATPase_c_3"/>
    <property type="match status" value="1"/>
</dbReference>
<dbReference type="FunFam" id="3.30.1370.100:FF:000001">
    <property type="entry name" value="Mismatch repair endonuclease pms1, putative"/>
    <property type="match status" value="1"/>
</dbReference>
<dbReference type="Gene3D" id="3.30.565.10">
    <property type="entry name" value="Histidine kinase-like ATPase, C-terminal domain"/>
    <property type="match status" value="1"/>
</dbReference>
<dbReference type="GO" id="GO:0005524">
    <property type="term" value="F:ATP binding"/>
    <property type="evidence" value="ECO:0007669"/>
    <property type="project" value="InterPro"/>
</dbReference>
<organism evidence="8 9">
    <name type="scientific">Diplodia corticola</name>
    <dbReference type="NCBI Taxonomy" id="236234"/>
    <lineage>
        <taxon>Eukaryota</taxon>
        <taxon>Fungi</taxon>
        <taxon>Dikarya</taxon>
        <taxon>Ascomycota</taxon>
        <taxon>Pezizomycotina</taxon>
        <taxon>Dothideomycetes</taxon>
        <taxon>Dothideomycetes incertae sedis</taxon>
        <taxon>Botryosphaeriales</taxon>
        <taxon>Botryosphaeriaceae</taxon>
        <taxon>Diplodia</taxon>
    </lineage>
</organism>
<feature type="region of interest" description="Disordered" evidence="5">
    <location>
        <begin position="1008"/>
        <end position="1031"/>
    </location>
</feature>
<feature type="compositionally biased region" description="Basic and acidic residues" evidence="5">
    <location>
        <begin position="735"/>
        <end position="744"/>
    </location>
</feature>
<evidence type="ECO:0000259" key="7">
    <source>
        <dbReference type="SMART" id="SM01340"/>
    </source>
</evidence>
<dbReference type="Gene3D" id="3.30.1370.100">
    <property type="entry name" value="MutL, C-terminal domain, regulatory subdomain"/>
    <property type="match status" value="1"/>
</dbReference>
<comment type="similarity">
    <text evidence="1">Belongs to the DNA mismatch repair MutL/HexB family.</text>
</comment>
<comment type="caution">
    <text evidence="8">The sequence shown here is derived from an EMBL/GenBank/DDBJ whole genome shotgun (WGS) entry which is preliminary data.</text>
</comment>
<dbReference type="CDD" id="cd03484">
    <property type="entry name" value="MutL_Trans_hPMS_2_like"/>
    <property type="match status" value="1"/>
</dbReference>
<dbReference type="AlphaFoldDB" id="A0A1J9RHX9"/>
<dbReference type="Gene3D" id="3.30.230.10">
    <property type="match status" value="1"/>
</dbReference>
<proteinExistence type="inferred from homology"/>
<dbReference type="STRING" id="236234.A0A1J9RHX9"/>
<dbReference type="InterPro" id="IPR038973">
    <property type="entry name" value="MutL/Mlh/Pms-like"/>
</dbReference>
<dbReference type="InterPro" id="IPR014762">
    <property type="entry name" value="DNA_mismatch_repair_CS"/>
</dbReference>
<feature type="compositionally biased region" description="Acidic residues" evidence="5">
    <location>
        <begin position="622"/>
        <end position="631"/>
    </location>
</feature>
<dbReference type="SUPFAM" id="SSF55874">
    <property type="entry name" value="ATPase domain of HSP90 chaperone/DNA topoisomerase II/histidine kinase"/>
    <property type="match status" value="1"/>
</dbReference>
<dbReference type="GO" id="GO:0030983">
    <property type="term" value="F:mismatched DNA binding"/>
    <property type="evidence" value="ECO:0007669"/>
    <property type="project" value="InterPro"/>
</dbReference>
<dbReference type="GO" id="GO:0140664">
    <property type="term" value="F:ATP-dependent DNA damage sensor activity"/>
    <property type="evidence" value="ECO:0007669"/>
    <property type="project" value="InterPro"/>
</dbReference>
<evidence type="ECO:0000256" key="3">
    <source>
        <dbReference type="ARBA" id="ARBA00070941"/>
    </source>
</evidence>
<dbReference type="OrthoDB" id="10263226at2759"/>
<dbReference type="NCBIfam" id="TIGR00585">
    <property type="entry name" value="mutl"/>
    <property type="match status" value="1"/>
</dbReference>
<dbReference type="GO" id="GO:0016887">
    <property type="term" value="F:ATP hydrolysis activity"/>
    <property type="evidence" value="ECO:0007669"/>
    <property type="project" value="InterPro"/>
</dbReference>
<feature type="compositionally biased region" description="Basic and acidic residues" evidence="5">
    <location>
        <begin position="687"/>
        <end position="699"/>
    </location>
</feature>
<feature type="compositionally biased region" description="Acidic residues" evidence="5">
    <location>
        <begin position="666"/>
        <end position="684"/>
    </location>
</feature>
<feature type="compositionally biased region" description="Low complexity" evidence="5">
    <location>
        <begin position="873"/>
        <end position="898"/>
    </location>
</feature>
<gene>
    <name evidence="8" type="ORF">BKCO1_4000022</name>
</gene>
<dbReference type="InterPro" id="IPR037198">
    <property type="entry name" value="MutL_C_sf"/>
</dbReference>
<keyword evidence="2" id="KW-0227">DNA damage</keyword>
<sequence length="1130" mass="122159">MATIKAIEGRSIHQIQSGQVIVDLCSVVKELVENSLDASATSIDVRFKNNGLEAIEVQDNGHGISPNDYETIALKHYTSKLSSYNDLSSLQTFGFRGEALSSLCALSKFHILTARATDGPKGTRLDFETSGKLKGTSVAASQKGTTVAVENLFYNLPVRKRELEKNIKREYGKVLGLLHAYACISVGVRFSVSNQAAKGKKVSVFSTKANPTTRENIANVYGAKTLTALIPLDLKLEMAPTTIGTQSAKSWSTQDDQHSKEVRIDGHISRPVVGEGRQTPDRQMFFVNSRPCALPQVSKAVNEVYKSFNVTQSPFIFANLVMDTNAYDVNVSPDKRTILLHDQTALLEAMKEALVALFEEHDQSVPQAHLGLKKLGQFKPLDFVRQSSATRESEGGGDARIGANESNTGSSPPRVEEKGNASVSLIQQFAGRDATNRSQLSPAGEVRRKSVEVSGDKQKLALFLAKGNEEPDSQPQEDTDDMQLVSSPREPPTLPQAVQDFNDRIASQEAKRNRPQEPSPERTECGEQEPSIAVIRTSSQKNDTGPIQNAFDRMRPKRAPAETATITIGDKTTTMKIGTPEAKRRRIHTPKHSLHSEPLPSPGKKSGFVSCLKLFAAPGTQVDEENDEISDDGSKGEEREEQSQSESDEAPNSSALGEAQDKDSDVDMAESGDDASDTDDEEPVADTSEKRPNDNESPDRVGNSGDQNGADLPRADSPLFVQQDEDSDDEYLDEDEKKAREDARVAEIIAKAEENSARPSHDNAKRATNILKGGVKKTSTLQLIQHLETSVSRIEQTLSQLNQQLEACAKVADGDGLPSDGKTDQTPEERLSLTVSKSDFGRMRIIGQFNLGFILAVRPGTTTNAVPQPTPTPARSSSSSTTTTTPAPSATPSSSSPSHAADELFIIDQHASDEKINFERLSNTTILAPQRLVHPHPLDLTAIEEETILAHPAAFAANGFQLTTDTSGESPVGRRCRLLGLPVSKETTFAVADLEELVALLGESSIAEERGGGEGGGGGGGGSSGGAVGIPRPGKVRKMLAMRACRSSIMIGKTLTKRQMERVVREMGEIDKPWNCPHGRPTMRHLASLGEWGEVGWKEGDGIVGLGERRGKGKGSVWGRFVSGERRGVE</sequence>
<dbReference type="EMBL" id="MNUE01000040">
    <property type="protein sequence ID" value="OJD32163.1"/>
    <property type="molecule type" value="Genomic_DNA"/>
</dbReference>
<dbReference type="InterPro" id="IPR036890">
    <property type="entry name" value="HATPase_C_sf"/>
</dbReference>
<keyword evidence="4" id="KW-0175">Coiled coil</keyword>
<feature type="compositionally biased region" description="Acidic residues" evidence="5">
    <location>
        <begin position="470"/>
        <end position="481"/>
    </location>
</feature>
<dbReference type="CDD" id="cd16926">
    <property type="entry name" value="HATPase_MutL-MLH-PMS-like"/>
    <property type="match status" value="1"/>
</dbReference>
<feature type="region of interest" description="Disordered" evidence="5">
    <location>
        <begin position="467"/>
        <end position="744"/>
    </location>
</feature>
<dbReference type="SMART" id="SM00853">
    <property type="entry name" value="MutL_C"/>
    <property type="match status" value="1"/>
</dbReference>
<evidence type="ECO:0000256" key="5">
    <source>
        <dbReference type="SAM" id="MobiDB-lite"/>
    </source>
</evidence>
<name>A0A1J9RHX9_9PEZI</name>
<evidence type="ECO:0000313" key="8">
    <source>
        <dbReference type="EMBL" id="OJD32163.1"/>
    </source>
</evidence>
<feature type="compositionally biased region" description="Gly residues" evidence="5">
    <location>
        <begin position="1013"/>
        <end position="1028"/>
    </location>
</feature>
<feature type="compositionally biased region" description="Low complexity" evidence="5">
    <location>
        <begin position="563"/>
        <end position="579"/>
    </location>
</feature>
<feature type="compositionally biased region" description="Basic and acidic residues" evidence="5">
    <location>
        <begin position="509"/>
        <end position="525"/>
    </location>
</feature>
<feature type="compositionally biased region" description="Basic residues" evidence="5">
    <location>
        <begin position="583"/>
        <end position="593"/>
    </location>
</feature>
<dbReference type="Proteomes" id="UP000183809">
    <property type="component" value="Unassembled WGS sequence"/>
</dbReference>
<dbReference type="GO" id="GO:0032389">
    <property type="term" value="C:MutLalpha complex"/>
    <property type="evidence" value="ECO:0007669"/>
    <property type="project" value="TreeGrafter"/>
</dbReference>
<dbReference type="InterPro" id="IPR020568">
    <property type="entry name" value="Ribosomal_Su5_D2-typ_SF"/>
</dbReference>
<dbReference type="SUPFAM" id="SSF118116">
    <property type="entry name" value="DNA mismatch repair protein MutL"/>
    <property type="match status" value="1"/>
</dbReference>
<feature type="domain" description="MutL C-terminal dimerisation" evidence="6">
    <location>
        <begin position="845"/>
        <end position="1055"/>
    </location>
</feature>
<accession>A0A1J9RHX9</accession>
<evidence type="ECO:0000256" key="4">
    <source>
        <dbReference type="SAM" id="Coils"/>
    </source>
</evidence>
<dbReference type="FunFam" id="3.30.230.10:FF:000120">
    <property type="entry name" value="Mismatch repair endonuclease PMS2"/>
    <property type="match status" value="1"/>
</dbReference>
<feature type="domain" description="DNA mismatch repair protein S5" evidence="7">
    <location>
        <begin position="217"/>
        <end position="359"/>
    </location>
</feature>
<dbReference type="SUPFAM" id="SSF54211">
    <property type="entry name" value="Ribosomal protein S5 domain 2-like"/>
    <property type="match status" value="1"/>
</dbReference>
<evidence type="ECO:0000256" key="2">
    <source>
        <dbReference type="ARBA" id="ARBA00022763"/>
    </source>
</evidence>
<feature type="coiled-coil region" evidence="4">
    <location>
        <begin position="784"/>
        <end position="811"/>
    </location>
</feature>
<evidence type="ECO:0000313" key="9">
    <source>
        <dbReference type="Proteomes" id="UP000183809"/>
    </source>
</evidence>
<dbReference type="Pfam" id="PF08676">
    <property type="entry name" value="MutL_C"/>
    <property type="match status" value="1"/>
</dbReference>
<dbReference type="PANTHER" id="PTHR10073:SF52">
    <property type="entry name" value="MISMATCH REPAIR ENDONUCLEASE PMS2"/>
    <property type="match status" value="1"/>
</dbReference>
<dbReference type="InterPro" id="IPR013507">
    <property type="entry name" value="DNA_mismatch_S5_2-like"/>
</dbReference>
<dbReference type="InterPro" id="IPR042121">
    <property type="entry name" value="MutL_C_regsub"/>
</dbReference>
<dbReference type="InterPro" id="IPR042120">
    <property type="entry name" value="MutL_C_dimsub"/>
</dbReference>
<dbReference type="InterPro" id="IPR014790">
    <property type="entry name" value="MutL_C"/>
</dbReference>
<reference evidence="8 9" key="1">
    <citation type="submission" date="2016-10" db="EMBL/GenBank/DDBJ databases">
        <title>Proteomics and genomics reveal pathogen-plant mechanisms compatible with a hemibiotrophic lifestyle of Diplodia corticola.</title>
        <authorList>
            <person name="Fernandes I."/>
            <person name="De Jonge R."/>
            <person name="Van De Peer Y."/>
            <person name="Devreese B."/>
            <person name="Alves A."/>
            <person name="Esteves A.C."/>
        </authorList>
    </citation>
    <scope>NUCLEOTIDE SEQUENCE [LARGE SCALE GENOMIC DNA]</scope>
    <source>
        <strain evidence="8 9">CBS 112549</strain>
    </source>
</reference>
<evidence type="ECO:0000256" key="1">
    <source>
        <dbReference type="ARBA" id="ARBA00006082"/>
    </source>
</evidence>
<dbReference type="SMART" id="SM01340">
    <property type="entry name" value="DNA_mis_repair"/>
    <property type="match status" value="1"/>
</dbReference>
<feature type="region of interest" description="Disordered" evidence="5">
    <location>
        <begin position="387"/>
        <end position="454"/>
    </location>
</feature>
<feature type="compositionally biased region" description="Basic and acidic residues" evidence="5">
    <location>
        <begin position="632"/>
        <end position="642"/>
    </location>
</feature>
<dbReference type="GO" id="GO:0000710">
    <property type="term" value="P:meiotic mismatch repair"/>
    <property type="evidence" value="ECO:0007669"/>
    <property type="project" value="UniProtKB-ARBA"/>
</dbReference>
<feature type="region of interest" description="Disordered" evidence="5">
    <location>
        <begin position="862"/>
        <end position="898"/>
    </location>
</feature>
<dbReference type="FunFam" id="3.30.565.10:FF:000014">
    <property type="entry name" value="Mismatch repair endonuclease pms1, putative"/>
    <property type="match status" value="1"/>
</dbReference>
<evidence type="ECO:0000259" key="6">
    <source>
        <dbReference type="SMART" id="SM00853"/>
    </source>
</evidence>
<dbReference type="PANTHER" id="PTHR10073">
    <property type="entry name" value="DNA MISMATCH REPAIR PROTEIN MLH, PMS, MUTL"/>
    <property type="match status" value="1"/>
</dbReference>
<feature type="compositionally biased region" description="Acidic residues" evidence="5">
    <location>
        <begin position="723"/>
        <end position="734"/>
    </location>
</feature>
<dbReference type="InterPro" id="IPR014721">
    <property type="entry name" value="Ribsml_uS5_D2-typ_fold_subgr"/>
</dbReference>
<protein>
    <recommendedName>
        <fullName evidence="3">DNA mismatch repair protein PMS1</fullName>
    </recommendedName>
</protein>
<feature type="compositionally biased region" description="Basic and acidic residues" evidence="5">
    <location>
        <begin position="445"/>
        <end position="454"/>
    </location>
</feature>
<dbReference type="Gene3D" id="3.30.1540.20">
    <property type="entry name" value="MutL, C-terminal domain, dimerisation subdomain"/>
    <property type="match status" value="1"/>
</dbReference>
<feature type="compositionally biased region" description="Polar residues" evidence="5">
    <location>
        <begin position="536"/>
        <end position="547"/>
    </location>
</feature>
<dbReference type="RefSeq" id="XP_020128423.1">
    <property type="nucleotide sequence ID" value="XM_020275430.1"/>
</dbReference>